<dbReference type="Gramene" id="KRH49797">
    <property type="protein sequence ID" value="KRH49797"/>
    <property type="gene ID" value="GLYMA_07G180200"/>
</dbReference>
<reference evidence="8 9" key="1">
    <citation type="journal article" date="2010" name="Nature">
        <title>Genome sequence of the palaeopolyploid soybean.</title>
        <authorList>
            <person name="Schmutz J."/>
            <person name="Cannon S.B."/>
            <person name="Schlueter J."/>
            <person name="Ma J."/>
            <person name="Mitros T."/>
            <person name="Nelson W."/>
            <person name="Hyten D.L."/>
            <person name="Song Q."/>
            <person name="Thelen J.J."/>
            <person name="Cheng J."/>
            <person name="Xu D."/>
            <person name="Hellsten U."/>
            <person name="May G.D."/>
            <person name="Yu Y."/>
            <person name="Sakurai T."/>
            <person name="Umezawa T."/>
            <person name="Bhattacharyya M.K."/>
            <person name="Sandhu D."/>
            <person name="Valliyodan B."/>
            <person name="Lindquist E."/>
            <person name="Peto M."/>
            <person name="Grant D."/>
            <person name="Shu S."/>
            <person name="Goodstein D."/>
            <person name="Barry K."/>
            <person name="Futrell-Griggs M."/>
            <person name="Abernathy B."/>
            <person name="Du J."/>
            <person name="Tian Z."/>
            <person name="Zhu L."/>
            <person name="Gill N."/>
            <person name="Joshi T."/>
            <person name="Libault M."/>
            <person name="Sethuraman A."/>
            <person name="Zhang X.-C."/>
            <person name="Shinozaki K."/>
            <person name="Nguyen H.T."/>
            <person name="Wing R.A."/>
            <person name="Cregan P."/>
            <person name="Specht J."/>
            <person name="Grimwood J."/>
            <person name="Rokhsar D."/>
            <person name="Stacey G."/>
            <person name="Shoemaker R.C."/>
            <person name="Jackson S.A."/>
        </authorList>
    </citation>
    <scope>NUCLEOTIDE SEQUENCE</scope>
    <source>
        <strain evidence="9">cv. Williams 82</strain>
        <tissue evidence="8">Callus</tissue>
    </source>
</reference>
<keyword evidence="3" id="KW-0805">Transcription regulation</keyword>
<reference evidence="8" key="3">
    <citation type="submission" date="2018-07" db="EMBL/GenBank/DDBJ databases">
        <title>WGS assembly of Glycine max.</title>
        <authorList>
            <person name="Schmutz J."/>
            <person name="Cannon S."/>
            <person name="Schlueter J."/>
            <person name="Ma J."/>
            <person name="Mitros T."/>
            <person name="Nelson W."/>
            <person name="Hyten D."/>
            <person name="Song Q."/>
            <person name="Thelen J."/>
            <person name="Cheng J."/>
            <person name="Xu D."/>
            <person name="Hellsten U."/>
            <person name="May G."/>
            <person name="Yu Y."/>
            <person name="Sakurai T."/>
            <person name="Umezawa T."/>
            <person name="Bhattacharyya M."/>
            <person name="Sandhu D."/>
            <person name="Valliyodan B."/>
            <person name="Lindquist E."/>
            <person name="Peto M."/>
            <person name="Grant D."/>
            <person name="Shu S."/>
            <person name="Goodstein D."/>
            <person name="Barry K."/>
            <person name="Futrell-Griggs M."/>
            <person name="Abernathy B."/>
            <person name="Du J."/>
            <person name="Tian Z."/>
            <person name="Zhu L."/>
            <person name="Gill N."/>
            <person name="Joshi T."/>
            <person name="Libault M."/>
            <person name="Sethuraman A."/>
            <person name="Zhang X."/>
            <person name="Shinozaki K."/>
            <person name="Nguyen H."/>
            <person name="Wing R."/>
            <person name="Cregan P."/>
            <person name="Specht J."/>
            <person name="Grimwood J."/>
            <person name="Rokhsar D."/>
            <person name="Stacey G."/>
            <person name="Shoemaker R."/>
            <person name="Jackson S."/>
        </authorList>
    </citation>
    <scope>NUCLEOTIDE SEQUENCE</scope>
    <source>
        <tissue evidence="8">Callus</tissue>
    </source>
</reference>
<keyword evidence="6" id="KW-0539">Nucleus</keyword>
<keyword evidence="5" id="KW-0804">Transcription</keyword>
<dbReference type="PANTHER" id="PTHR45675">
    <property type="entry name" value="MYB TRANSCRIPTION FACTOR-RELATED-RELATED"/>
    <property type="match status" value="1"/>
</dbReference>
<evidence type="ECO:0000256" key="6">
    <source>
        <dbReference type="ARBA" id="ARBA00023242"/>
    </source>
</evidence>
<dbReference type="SUPFAM" id="SSF46689">
    <property type="entry name" value="Homeodomain-like"/>
    <property type="match status" value="1"/>
</dbReference>
<dbReference type="GO" id="GO:0003700">
    <property type="term" value="F:DNA-binding transcription factor activity"/>
    <property type="evidence" value="ECO:0007669"/>
    <property type="project" value="InterPro"/>
</dbReference>
<dbReference type="GO" id="GO:0005634">
    <property type="term" value="C:nucleus"/>
    <property type="evidence" value="ECO:0000318"/>
    <property type="project" value="GO_Central"/>
</dbReference>
<dbReference type="PANTHER" id="PTHR45675:SF73">
    <property type="entry name" value="MYB TRANSCRIPTION FACTOR"/>
    <property type="match status" value="1"/>
</dbReference>
<sequence length="145" mass="17091">MDVKKGGSIVQTEVKLQKHNEKEMGMRKGPWAVDENTILVNYITTHGEGHWNSVARCASMHSKEEWEELQILNYLCPDMQHGNITLQEHILILDLRSRWGNMLDVHIYNMDRVIKQAKQLKCDVNSKQFTDMLHYVWMSRLLERL</sequence>
<evidence type="ECO:0000259" key="7">
    <source>
        <dbReference type="PROSITE" id="PS50090"/>
    </source>
</evidence>
<name>A0A0R0JBH9_SOYBN</name>
<evidence type="ECO:0000313" key="9">
    <source>
        <dbReference type="EnsemblPlants" id="KRH49797"/>
    </source>
</evidence>
<protein>
    <recommendedName>
        <fullName evidence="7">Myb-like domain-containing protein</fullName>
    </recommendedName>
</protein>
<dbReference type="SMR" id="A0A0R0JBH9"/>
<keyword evidence="4" id="KW-0238">DNA-binding</keyword>
<keyword evidence="2" id="KW-0677">Repeat</keyword>
<evidence type="ECO:0000313" key="10">
    <source>
        <dbReference type="Proteomes" id="UP000008827"/>
    </source>
</evidence>
<evidence type="ECO:0000256" key="2">
    <source>
        <dbReference type="ARBA" id="ARBA00022737"/>
    </source>
</evidence>
<evidence type="ECO:0000256" key="1">
    <source>
        <dbReference type="ARBA" id="ARBA00004123"/>
    </source>
</evidence>
<gene>
    <name evidence="8" type="ORF">GLYMA_07G180200</name>
</gene>
<evidence type="ECO:0000313" key="8">
    <source>
        <dbReference type="EMBL" id="KRH49797.1"/>
    </source>
</evidence>
<evidence type="ECO:0000256" key="5">
    <source>
        <dbReference type="ARBA" id="ARBA00023163"/>
    </source>
</evidence>
<feature type="domain" description="Myb-like" evidence="7">
    <location>
        <begin position="23"/>
        <end position="56"/>
    </location>
</feature>
<dbReference type="PROSITE" id="PS50090">
    <property type="entry name" value="MYB_LIKE"/>
    <property type="match status" value="1"/>
</dbReference>
<dbReference type="InterPro" id="IPR009057">
    <property type="entry name" value="Homeodomain-like_sf"/>
</dbReference>
<dbReference type="EMBL" id="CM000840">
    <property type="protein sequence ID" value="KRH49797.1"/>
    <property type="molecule type" value="Genomic_DNA"/>
</dbReference>
<dbReference type="InterPro" id="IPR001005">
    <property type="entry name" value="SANT/Myb"/>
</dbReference>
<dbReference type="EnsemblPlants" id="KRH49797">
    <property type="protein sequence ID" value="KRH49797"/>
    <property type="gene ID" value="GLYMA_07G180200"/>
</dbReference>
<organism evidence="8">
    <name type="scientific">Glycine max</name>
    <name type="common">Soybean</name>
    <name type="synonym">Glycine hispida</name>
    <dbReference type="NCBI Taxonomy" id="3847"/>
    <lineage>
        <taxon>Eukaryota</taxon>
        <taxon>Viridiplantae</taxon>
        <taxon>Streptophyta</taxon>
        <taxon>Embryophyta</taxon>
        <taxon>Tracheophyta</taxon>
        <taxon>Spermatophyta</taxon>
        <taxon>Magnoliopsida</taxon>
        <taxon>eudicotyledons</taxon>
        <taxon>Gunneridae</taxon>
        <taxon>Pentapetalae</taxon>
        <taxon>rosids</taxon>
        <taxon>fabids</taxon>
        <taxon>Fabales</taxon>
        <taxon>Fabaceae</taxon>
        <taxon>Papilionoideae</taxon>
        <taxon>50 kb inversion clade</taxon>
        <taxon>NPAAA clade</taxon>
        <taxon>indigoferoid/millettioid clade</taxon>
        <taxon>Phaseoleae</taxon>
        <taxon>Glycine</taxon>
        <taxon>Glycine subgen. Soja</taxon>
    </lineage>
</organism>
<dbReference type="GO" id="GO:0043565">
    <property type="term" value="F:sequence-specific DNA binding"/>
    <property type="evidence" value="ECO:0000318"/>
    <property type="project" value="GO_Central"/>
</dbReference>
<dbReference type="AlphaFoldDB" id="A0A0R0JBH9"/>
<evidence type="ECO:0000256" key="3">
    <source>
        <dbReference type="ARBA" id="ARBA00023015"/>
    </source>
</evidence>
<evidence type="ECO:0000256" key="4">
    <source>
        <dbReference type="ARBA" id="ARBA00023125"/>
    </source>
</evidence>
<dbReference type="InterPro" id="IPR044676">
    <property type="entry name" value="EOBI/EOBII-like_plant"/>
</dbReference>
<dbReference type="GO" id="GO:0006355">
    <property type="term" value="P:regulation of DNA-templated transcription"/>
    <property type="evidence" value="ECO:0000318"/>
    <property type="project" value="GO_Central"/>
</dbReference>
<dbReference type="Gene3D" id="1.10.10.60">
    <property type="entry name" value="Homeodomain-like"/>
    <property type="match status" value="1"/>
</dbReference>
<dbReference type="OMA" id="VARCASM"/>
<dbReference type="InParanoid" id="A0A0R0JBH9"/>
<accession>A0A0R0JBH9</accession>
<proteinExistence type="predicted"/>
<reference evidence="9" key="2">
    <citation type="submission" date="2018-02" db="UniProtKB">
        <authorList>
            <consortium name="EnsemblPlants"/>
        </authorList>
    </citation>
    <scope>IDENTIFICATION</scope>
    <source>
        <strain evidence="9">Williams 82</strain>
    </source>
</reference>
<keyword evidence="10" id="KW-1185">Reference proteome</keyword>
<comment type="subcellular location">
    <subcellularLocation>
        <location evidence="1">Nucleus</location>
    </subcellularLocation>
</comment>
<dbReference type="Proteomes" id="UP000008827">
    <property type="component" value="Chromosome 7"/>
</dbReference>